<name>A0A0A9YKD5_LYGHE</name>
<accession>A0A0A9YKD5</accession>
<feature type="compositionally biased region" description="Low complexity" evidence="1">
    <location>
        <begin position="52"/>
        <end position="61"/>
    </location>
</feature>
<feature type="region of interest" description="Disordered" evidence="1">
    <location>
        <begin position="46"/>
        <end position="69"/>
    </location>
</feature>
<feature type="region of interest" description="Disordered" evidence="1">
    <location>
        <begin position="245"/>
        <end position="271"/>
    </location>
</feature>
<dbReference type="PANTHER" id="PTHR33198:SF19">
    <property type="entry name" value="CCHC-TYPE DOMAIN-CONTAINING PROTEIN"/>
    <property type="match status" value="1"/>
</dbReference>
<reference evidence="2" key="2">
    <citation type="submission" date="2014-07" db="EMBL/GenBank/DDBJ databases">
        <authorList>
            <person name="Hull J."/>
        </authorList>
    </citation>
    <scope>NUCLEOTIDE SEQUENCE</scope>
</reference>
<feature type="non-terminal residue" evidence="2">
    <location>
        <position position="271"/>
    </location>
</feature>
<reference evidence="2" key="1">
    <citation type="journal article" date="2014" name="PLoS ONE">
        <title>Transcriptome-Based Identification of ABC Transporters in the Western Tarnished Plant Bug Lygus hesperus.</title>
        <authorList>
            <person name="Hull J.J."/>
            <person name="Chaney K."/>
            <person name="Geib S.M."/>
            <person name="Fabrick J.A."/>
            <person name="Brent C.S."/>
            <person name="Walsh D."/>
            <person name="Lavine L.C."/>
        </authorList>
    </citation>
    <scope>NUCLEOTIDE SEQUENCE</scope>
</reference>
<evidence type="ECO:0000256" key="1">
    <source>
        <dbReference type="SAM" id="MobiDB-lite"/>
    </source>
</evidence>
<organism evidence="2">
    <name type="scientific">Lygus hesperus</name>
    <name type="common">Western plant bug</name>
    <dbReference type="NCBI Taxonomy" id="30085"/>
    <lineage>
        <taxon>Eukaryota</taxon>
        <taxon>Metazoa</taxon>
        <taxon>Ecdysozoa</taxon>
        <taxon>Arthropoda</taxon>
        <taxon>Hexapoda</taxon>
        <taxon>Insecta</taxon>
        <taxon>Pterygota</taxon>
        <taxon>Neoptera</taxon>
        <taxon>Paraneoptera</taxon>
        <taxon>Hemiptera</taxon>
        <taxon>Heteroptera</taxon>
        <taxon>Panheteroptera</taxon>
        <taxon>Cimicomorpha</taxon>
        <taxon>Miridae</taxon>
        <taxon>Mirini</taxon>
        <taxon>Lygus</taxon>
    </lineage>
</organism>
<dbReference type="PANTHER" id="PTHR33198">
    <property type="entry name" value="ANK_REP_REGION DOMAIN-CONTAINING PROTEIN-RELATED"/>
    <property type="match status" value="1"/>
</dbReference>
<evidence type="ECO:0000313" key="2">
    <source>
        <dbReference type="EMBL" id="JAG30005.1"/>
    </source>
</evidence>
<proteinExistence type="predicted"/>
<dbReference type="AlphaFoldDB" id="A0A0A9YKD5"/>
<feature type="non-terminal residue" evidence="2">
    <location>
        <position position="1"/>
    </location>
</feature>
<sequence length="271" mass="31342">QFWRRLVKKSRTYYPEFNSNRYSMDPEQFQQFLSVLERILPRAQGEQGQGDSSISRSNSNSTFNVPPFEPFDQKKEKFTYYKERFENYLKLKNLFNDKVRSAQMLLNSIGSSNYNTLAALVAPKITSELTYEELIAALEKHLSPKTNVLVSQHYFLTKYQTDAQNISDCVATLRREIADCQFTSKCTCNQTVSVANVFLRSQFIRGIKDTWIKERILQSELEEFDEIVEKAIALEAARVDSRTLSKQPSNSSSFNTSEIINKINQSRSRST</sequence>
<gene>
    <name evidence="2" type="primary">dan_2</name>
    <name evidence="2" type="ORF">CM83_15716</name>
</gene>
<dbReference type="EMBL" id="GBHO01013599">
    <property type="protein sequence ID" value="JAG30005.1"/>
    <property type="molecule type" value="Transcribed_RNA"/>
</dbReference>
<protein>
    <submittedName>
        <fullName evidence="2">D-aminoacylase</fullName>
    </submittedName>
</protein>